<evidence type="ECO:0000313" key="1">
    <source>
        <dbReference type="EMBL" id="CAB4759782.1"/>
    </source>
</evidence>
<name>A0A6J6UJ46_9ZZZZ</name>
<dbReference type="EMBL" id="CAEZYZ010000233">
    <property type="protein sequence ID" value="CAB4759782.1"/>
    <property type="molecule type" value="Genomic_DNA"/>
</dbReference>
<sequence>MTSRNGYMLSGGLAERGYDWWWHSLTAHHEVTGEPRGFFFEYFAMNPLLGGDEPVLGQLPANRASGKRPSYAMLNAGAWGTRPVQIHNYYGINEASFDPARLDARIGDAIVTETSLSGRAVATEGDVRAHPEWMSDAGDIEWNLTAKKVLTYDLGFAASRPFRWSRAFQMFWHVQGVKTEYSGTITLDGERYLVTPSTSAGYQDKNWGEDFTNPWIWLNCANFTRMGSDEPLPLTCLDVGGGTPIVFGRRLRRKLIIGFFLEGRLFDFNFSKFWTRPGQRFECTTDGDSITWEIEAWTRSARIEIEFSCPKNEMLFMNYENPDGEHNHRELWNGGNTRGTVRIFSRKGGRESLIGEFAGTHGGGEYGEYA</sequence>
<proteinExistence type="predicted"/>
<reference evidence="1" key="1">
    <citation type="submission" date="2020-05" db="EMBL/GenBank/DDBJ databases">
        <authorList>
            <person name="Chiriac C."/>
            <person name="Salcher M."/>
            <person name="Ghai R."/>
            <person name="Kavagutti S V."/>
        </authorList>
    </citation>
    <scope>NUCLEOTIDE SEQUENCE</scope>
</reference>
<dbReference type="Pfam" id="PF14249">
    <property type="entry name" value="Tocopherol_cycl"/>
    <property type="match status" value="1"/>
</dbReference>
<accession>A0A6J6UJ46</accession>
<protein>
    <submittedName>
        <fullName evidence="1">Unannotated protein</fullName>
    </submittedName>
</protein>
<gene>
    <name evidence="1" type="ORF">UFOPK2810_01284</name>
</gene>
<dbReference type="AlphaFoldDB" id="A0A6J6UJ46"/>
<organism evidence="1">
    <name type="scientific">freshwater metagenome</name>
    <dbReference type="NCBI Taxonomy" id="449393"/>
    <lineage>
        <taxon>unclassified sequences</taxon>
        <taxon>metagenomes</taxon>
        <taxon>ecological metagenomes</taxon>
    </lineage>
</organism>
<dbReference type="SUPFAM" id="SSF159245">
    <property type="entry name" value="AttH-like"/>
    <property type="match status" value="1"/>
</dbReference>
<dbReference type="InterPro" id="IPR025893">
    <property type="entry name" value="Tocopherol_cyclase"/>
</dbReference>
<dbReference type="GO" id="GO:0009976">
    <property type="term" value="F:tocopherol cyclase activity"/>
    <property type="evidence" value="ECO:0007669"/>
    <property type="project" value="InterPro"/>
</dbReference>